<dbReference type="EMBL" id="KV441399">
    <property type="protein sequence ID" value="OAF57796.1"/>
    <property type="molecule type" value="Genomic_DNA"/>
</dbReference>
<organism evidence="3">
    <name type="scientific">Pseudogymnoascus destructans</name>
    <dbReference type="NCBI Taxonomy" id="655981"/>
    <lineage>
        <taxon>Eukaryota</taxon>
        <taxon>Fungi</taxon>
        <taxon>Dikarya</taxon>
        <taxon>Ascomycota</taxon>
        <taxon>Pezizomycotina</taxon>
        <taxon>Leotiomycetes</taxon>
        <taxon>Thelebolales</taxon>
        <taxon>Thelebolaceae</taxon>
        <taxon>Pseudogymnoascus</taxon>
    </lineage>
</organism>
<dbReference type="GO" id="GO:0070917">
    <property type="term" value="F:inositol phosphoceramide synthase regulator activity"/>
    <property type="evidence" value="ECO:0007669"/>
    <property type="project" value="InterPro"/>
</dbReference>
<feature type="transmembrane region" description="Helical" evidence="2">
    <location>
        <begin position="58"/>
        <end position="76"/>
    </location>
</feature>
<accession>A0A177A6K2</accession>
<dbReference type="PANTHER" id="PTHR28077">
    <property type="entry name" value="INOSITOL PHOSPHORYLCERAMIDE SYNTHASE REGULATORY SUBUNIT KEI1"/>
    <property type="match status" value="1"/>
</dbReference>
<dbReference type="AlphaFoldDB" id="A0A177A6K2"/>
<proteinExistence type="predicted"/>
<protein>
    <recommendedName>
        <fullName evidence="4">Inositol phoshorylceramide synthase regulatory subunit kei1</fullName>
    </recommendedName>
</protein>
<feature type="transmembrane region" description="Helical" evidence="2">
    <location>
        <begin position="31"/>
        <end position="52"/>
    </location>
</feature>
<evidence type="ECO:0000256" key="1">
    <source>
        <dbReference type="SAM" id="MobiDB-lite"/>
    </source>
</evidence>
<dbReference type="PANTHER" id="PTHR28077:SF1">
    <property type="entry name" value="INOSITOL PHOSPHORYLCERAMIDE SYNTHASE REGULATORY SUBUNIT KEI1"/>
    <property type="match status" value="1"/>
</dbReference>
<dbReference type="GO" id="GO:0000139">
    <property type="term" value="C:Golgi membrane"/>
    <property type="evidence" value="ECO:0007669"/>
    <property type="project" value="TreeGrafter"/>
</dbReference>
<evidence type="ECO:0000256" key="2">
    <source>
        <dbReference type="SAM" id="Phobius"/>
    </source>
</evidence>
<dbReference type="GO" id="GO:0070916">
    <property type="term" value="C:inositol phosphoceramide synthase complex"/>
    <property type="evidence" value="ECO:0007669"/>
    <property type="project" value="TreeGrafter"/>
</dbReference>
<dbReference type="InterPro" id="IPR013862">
    <property type="entry name" value="Kei1"/>
</dbReference>
<keyword evidence="2" id="KW-1133">Transmembrane helix</keyword>
<dbReference type="GO" id="GO:0006673">
    <property type="term" value="P:inositol phosphoceramide metabolic process"/>
    <property type="evidence" value="ECO:0007669"/>
    <property type="project" value="InterPro"/>
</dbReference>
<dbReference type="GeneID" id="36288629"/>
<feature type="transmembrane region" description="Helical" evidence="2">
    <location>
        <begin position="88"/>
        <end position="111"/>
    </location>
</feature>
<evidence type="ECO:0008006" key="4">
    <source>
        <dbReference type="Google" id="ProtNLM"/>
    </source>
</evidence>
<dbReference type="Proteomes" id="UP000077154">
    <property type="component" value="Unassembled WGS sequence"/>
</dbReference>
<evidence type="ECO:0000313" key="3">
    <source>
        <dbReference type="EMBL" id="OAF57796.1"/>
    </source>
</evidence>
<dbReference type="eggNOG" id="ENOG502QT2Z">
    <property type="taxonomic scope" value="Eukaryota"/>
</dbReference>
<dbReference type="OrthoDB" id="3338076at2759"/>
<dbReference type="VEuPathDB" id="FungiDB:GMDG_03766"/>
<keyword evidence="2" id="KW-0812">Transmembrane</keyword>
<feature type="transmembrane region" description="Helical" evidence="2">
    <location>
        <begin position="170"/>
        <end position="191"/>
    </location>
</feature>
<reference evidence="3" key="1">
    <citation type="submission" date="2016-03" db="EMBL/GenBank/DDBJ databases">
        <title>Updated assembly of Pseudogymnoascus destructans, the fungus causing white-nose syndrome of bats.</title>
        <authorList>
            <person name="Palmer J.M."/>
            <person name="Drees K.P."/>
            <person name="Foster J.T."/>
            <person name="Lindner D.L."/>
        </authorList>
    </citation>
    <scope>NUCLEOTIDE SEQUENCE [LARGE SCALE GENOMIC DNA]</scope>
    <source>
        <strain evidence="3">20631-21</strain>
    </source>
</reference>
<sequence length="299" mass="32249">MAPSWLALPRPRTFLFITSLRFGAEMISLSLLFNKLAGFYGILALVTGYRLSFLQFSMYLYSLIALVILVTLMPHIRKSSPLQCLSLAYFYLIDTILNGAYTAVFAGTWFLTLSAAAKDAEIDAPGSETMNDTAGFTGSDASGITDAAAAASGSPSLASGAAISESVPSILIIVFLTLVRVYFTLVLFSFARQVLRQYLSAKSSQRPHLHMDGADDKLETPFAEGAPLGAGWKGKLGRAMTAIGTNWWVGGRAEDEEWARSASQKFVSNNVLPGTSLREQRARSGTGPPPMRIQTQGPM</sequence>
<dbReference type="RefSeq" id="XP_024323082.1">
    <property type="nucleotide sequence ID" value="XM_024469184.1"/>
</dbReference>
<feature type="region of interest" description="Disordered" evidence="1">
    <location>
        <begin position="274"/>
        <end position="299"/>
    </location>
</feature>
<name>A0A177A6K2_9PEZI</name>
<dbReference type="Pfam" id="PF08552">
    <property type="entry name" value="Kei1"/>
    <property type="match status" value="1"/>
</dbReference>
<gene>
    <name evidence="3" type="ORF">VC83_05564</name>
</gene>
<keyword evidence="2" id="KW-0472">Membrane</keyword>